<accession>A0ABW6NI71</accession>
<proteinExistence type="predicted"/>
<dbReference type="EMBL" id="JBIALX010000003">
    <property type="protein sequence ID" value="MFF0453344.1"/>
    <property type="molecule type" value="Genomic_DNA"/>
</dbReference>
<keyword evidence="3" id="KW-1185">Reference proteome</keyword>
<feature type="region of interest" description="Disordered" evidence="1">
    <location>
        <begin position="130"/>
        <end position="152"/>
    </location>
</feature>
<evidence type="ECO:0000256" key="1">
    <source>
        <dbReference type="SAM" id="MobiDB-lite"/>
    </source>
</evidence>
<feature type="region of interest" description="Disordered" evidence="1">
    <location>
        <begin position="33"/>
        <end position="55"/>
    </location>
</feature>
<protein>
    <recommendedName>
        <fullName evidence="4">Plasmid replication, integration and excision activator</fullName>
    </recommendedName>
</protein>
<name>A0ABW6NI71_9NOCA</name>
<evidence type="ECO:0000313" key="2">
    <source>
        <dbReference type="EMBL" id="MFF0453344.1"/>
    </source>
</evidence>
<dbReference type="RefSeq" id="WP_387250189.1">
    <property type="nucleotide sequence ID" value="NZ_JBIALX010000003.1"/>
</dbReference>
<sequence length="152" mass="16526">MPENDTNFTRKDLRIPIDFSLFFGAGLYQMGPVRPDREYTGNPDRPGPQRRDEVTGLPQWKISVMDPGESNARRTGYEVVLLSDKEPVPTTGEIGPNLRPIELTGLTIQPRVAGQGEYKYQSYMVRATGYASAPSAGGRSSSSGAGKSASES</sequence>
<evidence type="ECO:0008006" key="4">
    <source>
        <dbReference type="Google" id="ProtNLM"/>
    </source>
</evidence>
<dbReference type="Proteomes" id="UP001601521">
    <property type="component" value="Unassembled WGS sequence"/>
</dbReference>
<organism evidence="2 3">
    <name type="scientific">Nocardia africana</name>
    <dbReference type="NCBI Taxonomy" id="134964"/>
    <lineage>
        <taxon>Bacteria</taxon>
        <taxon>Bacillati</taxon>
        <taxon>Actinomycetota</taxon>
        <taxon>Actinomycetes</taxon>
        <taxon>Mycobacteriales</taxon>
        <taxon>Nocardiaceae</taxon>
        <taxon>Nocardia</taxon>
    </lineage>
</organism>
<gene>
    <name evidence="2" type="ORF">ACFYTH_08240</name>
</gene>
<evidence type="ECO:0000313" key="3">
    <source>
        <dbReference type="Proteomes" id="UP001601521"/>
    </source>
</evidence>
<reference evidence="2 3" key="1">
    <citation type="submission" date="2024-10" db="EMBL/GenBank/DDBJ databases">
        <title>The Natural Products Discovery Center: Release of the First 8490 Sequenced Strains for Exploring Actinobacteria Biosynthetic Diversity.</title>
        <authorList>
            <person name="Kalkreuter E."/>
            <person name="Kautsar S.A."/>
            <person name="Yang D."/>
            <person name="Bader C.D."/>
            <person name="Teijaro C.N."/>
            <person name="Fluegel L."/>
            <person name="Davis C.M."/>
            <person name="Simpson J.R."/>
            <person name="Lauterbach L."/>
            <person name="Steele A.D."/>
            <person name="Gui C."/>
            <person name="Meng S."/>
            <person name="Li G."/>
            <person name="Viehrig K."/>
            <person name="Ye F."/>
            <person name="Su P."/>
            <person name="Kiefer A.F."/>
            <person name="Nichols A."/>
            <person name="Cepeda A.J."/>
            <person name="Yan W."/>
            <person name="Fan B."/>
            <person name="Jiang Y."/>
            <person name="Adhikari A."/>
            <person name="Zheng C.-J."/>
            <person name="Schuster L."/>
            <person name="Cowan T.M."/>
            <person name="Smanski M.J."/>
            <person name="Chevrette M.G."/>
            <person name="De Carvalho L.P.S."/>
            <person name="Shen B."/>
        </authorList>
    </citation>
    <scope>NUCLEOTIDE SEQUENCE [LARGE SCALE GENOMIC DNA]</scope>
    <source>
        <strain evidence="2 3">NPDC004550</strain>
    </source>
</reference>
<comment type="caution">
    <text evidence="2">The sequence shown here is derived from an EMBL/GenBank/DDBJ whole genome shotgun (WGS) entry which is preliminary data.</text>
</comment>